<evidence type="ECO:0000313" key="1">
    <source>
        <dbReference type="EMBL" id="TCJ15144.1"/>
    </source>
</evidence>
<accession>A0A4R1BDM1</accession>
<dbReference type="AlphaFoldDB" id="A0A4R1BDM1"/>
<keyword evidence="2" id="KW-1185">Reference proteome</keyword>
<organism evidence="1 2">
    <name type="scientific">Rubrobacter taiwanensis</name>
    <dbReference type="NCBI Taxonomy" id="185139"/>
    <lineage>
        <taxon>Bacteria</taxon>
        <taxon>Bacillati</taxon>
        <taxon>Actinomycetota</taxon>
        <taxon>Rubrobacteria</taxon>
        <taxon>Rubrobacterales</taxon>
        <taxon>Rubrobacteraceae</taxon>
        <taxon>Rubrobacter</taxon>
    </lineage>
</organism>
<dbReference type="InterPro" id="IPR016181">
    <property type="entry name" value="Acyl_CoA_acyltransferase"/>
</dbReference>
<protein>
    <recommendedName>
        <fullName evidence="3">N-acetyltransferase domain-containing protein</fullName>
    </recommendedName>
</protein>
<sequence length="201" mass="22139">MKALPFIPAFSELSPEDLEGIPGLERAVEHWTDGFPAPALWFETVRESWGAPGLAARRGSEVVGFALYGPPEHFARRRRYPLPSMDEGALLLADLEGEARIRKHLLVRTLRELKARGAGPVEAVATAVSLPHHVDAGFLKANGWEVVRRRGIYVLMRCELENTVEVGELARGLLDRVRLPSLSGSPSPAFRAGEHRSHAAR</sequence>
<reference evidence="1 2" key="1">
    <citation type="submission" date="2019-03" db="EMBL/GenBank/DDBJ databases">
        <title>Whole genome sequence of a novel Rubrobacter taiwanensis strain, isolated from Yellowstone National Park.</title>
        <authorList>
            <person name="Freed S."/>
            <person name="Ramaley R.F."/>
            <person name="Kyndt J.A."/>
        </authorList>
    </citation>
    <scope>NUCLEOTIDE SEQUENCE [LARGE SCALE GENOMIC DNA]</scope>
    <source>
        <strain evidence="1 2">Yellowstone</strain>
    </source>
</reference>
<evidence type="ECO:0008006" key="3">
    <source>
        <dbReference type="Google" id="ProtNLM"/>
    </source>
</evidence>
<dbReference type="SUPFAM" id="SSF55729">
    <property type="entry name" value="Acyl-CoA N-acyltransferases (Nat)"/>
    <property type="match status" value="1"/>
</dbReference>
<gene>
    <name evidence="1" type="ORF">E0L93_13395</name>
</gene>
<dbReference type="Proteomes" id="UP000295244">
    <property type="component" value="Unassembled WGS sequence"/>
</dbReference>
<dbReference type="EMBL" id="SKBU01000028">
    <property type="protein sequence ID" value="TCJ15144.1"/>
    <property type="molecule type" value="Genomic_DNA"/>
</dbReference>
<name>A0A4R1BDM1_9ACTN</name>
<evidence type="ECO:0000313" key="2">
    <source>
        <dbReference type="Proteomes" id="UP000295244"/>
    </source>
</evidence>
<dbReference type="OrthoDB" id="5242876at2"/>
<dbReference type="RefSeq" id="WP_132692587.1">
    <property type="nucleotide sequence ID" value="NZ_SKBU01000028.1"/>
</dbReference>
<comment type="caution">
    <text evidence="1">The sequence shown here is derived from an EMBL/GenBank/DDBJ whole genome shotgun (WGS) entry which is preliminary data.</text>
</comment>
<proteinExistence type="predicted"/>